<dbReference type="AlphaFoldDB" id="A0A4E9EJA5"/>
<gene>
    <name evidence="1" type="ORF">FUG_LOCUS511573</name>
</gene>
<organism evidence="1">
    <name type="scientific">Gibberella zeae</name>
    <name type="common">Wheat head blight fungus</name>
    <name type="synonym">Fusarium graminearum</name>
    <dbReference type="NCBI Taxonomy" id="5518"/>
    <lineage>
        <taxon>Eukaryota</taxon>
        <taxon>Fungi</taxon>
        <taxon>Dikarya</taxon>
        <taxon>Ascomycota</taxon>
        <taxon>Pezizomycotina</taxon>
        <taxon>Sordariomycetes</taxon>
        <taxon>Hypocreomycetidae</taxon>
        <taxon>Hypocreales</taxon>
        <taxon>Nectriaceae</taxon>
        <taxon>Fusarium</taxon>
    </lineage>
</organism>
<name>A0A4E9EJA5_GIBZA</name>
<protein>
    <submittedName>
        <fullName evidence="1">Uncharacterized protein</fullName>
    </submittedName>
</protein>
<accession>A0A4E9EJA5</accession>
<sequence length="88" mass="9449">MLLAAIFSNKATPVAKVPVESIEAAKIGARDIDSGRSIKSGDIFTIVRDTEHIDKCQKMFDIQWAIICAIAISGGALTPDEFGDLDKV</sequence>
<evidence type="ECO:0000313" key="1">
    <source>
        <dbReference type="EMBL" id="VIO63057.1"/>
    </source>
</evidence>
<proteinExistence type="predicted"/>
<reference evidence="1" key="1">
    <citation type="submission" date="2019-04" db="EMBL/GenBank/DDBJ databases">
        <authorList>
            <person name="Melise S."/>
            <person name="Noan J."/>
            <person name="Okalmin O."/>
        </authorList>
    </citation>
    <scope>NUCLEOTIDE SEQUENCE</scope>
    <source>
        <strain evidence="1">FN9</strain>
    </source>
</reference>
<dbReference type="EMBL" id="CAAKMV010000174">
    <property type="protein sequence ID" value="VIO63057.1"/>
    <property type="molecule type" value="Genomic_DNA"/>
</dbReference>